<keyword evidence="2 4" id="KW-0548">Nucleotidyltransferase</keyword>
<proteinExistence type="predicted"/>
<dbReference type="OrthoDB" id="9815559at2"/>
<dbReference type="KEGG" id="pvi:Cvib_0680"/>
<evidence type="ECO:0000256" key="1">
    <source>
        <dbReference type="ARBA" id="ARBA00022679"/>
    </source>
</evidence>
<protein>
    <submittedName>
        <fullName evidence="4">3-deoxy-manno-octulosonate cytidylyltransferase</fullName>
        <ecNumber evidence="4">2.7.7.38</ecNumber>
    </submittedName>
</protein>
<dbReference type="AlphaFoldDB" id="A4SDY6"/>
<keyword evidence="3" id="KW-0448">Lipopolysaccharide biosynthesis</keyword>
<evidence type="ECO:0000256" key="2">
    <source>
        <dbReference type="ARBA" id="ARBA00022695"/>
    </source>
</evidence>
<dbReference type="NCBIfam" id="NF003952">
    <property type="entry name" value="PRK05450.1-5"/>
    <property type="match status" value="1"/>
</dbReference>
<dbReference type="EC" id="2.7.7.38" evidence="4"/>
<keyword evidence="1 4" id="KW-0808">Transferase</keyword>
<dbReference type="STRING" id="290318.Cvib_0680"/>
<dbReference type="GO" id="GO:0009103">
    <property type="term" value="P:lipopolysaccharide biosynthetic process"/>
    <property type="evidence" value="ECO:0007669"/>
    <property type="project" value="UniProtKB-KW"/>
</dbReference>
<dbReference type="InterPro" id="IPR003329">
    <property type="entry name" value="Cytidylyl_trans"/>
</dbReference>
<dbReference type="PANTHER" id="PTHR42866">
    <property type="entry name" value="3-DEOXY-MANNO-OCTULOSONATE CYTIDYLYLTRANSFERASE"/>
    <property type="match status" value="1"/>
</dbReference>
<dbReference type="EMBL" id="CP000607">
    <property type="protein sequence ID" value="ABP36695.1"/>
    <property type="molecule type" value="Genomic_DNA"/>
</dbReference>
<evidence type="ECO:0000313" key="4">
    <source>
        <dbReference type="EMBL" id="ABP36695.1"/>
    </source>
</evidence>
<dbReference type="PANTHER" id="PTHR42866:SF2">
    <property type="entry name" value="3-DEOXY-MANNO-OCTULOSONATE CYTIDYLYLTRANSFERASE, MITOCHONDRIAL"/>
    <property type="match status" value="1"/>
</dbReference>
<organism evidence="4">
    <name type="scientific">Chlorobium phaeovibrioides (strain DSM 265 / 1930)</name>
    <name type="common">Prosthecochloris vibrioformis (strain DSM 265)</name>
    <dbReference type="NCBI Taxonomy" id="290318"/>
    <lineage>
        <taxon>Bacteria</taxon>
        <taxon>Pseudomonadati</taxon>
        <taxon>Chlorobiota</taxon>
        <taxon>Chlorobiia</taxon>
        <taxon>Chlorobiales</taxon>
        <taxon>Chlorobiaceae</taxon>
        <taxon>Chlorobium/Pelodictyon group</taxon>
        <taxon>Chlorobium</taxon>
    </lineage>
</organism>
<dbReference type="Gene3D" id="3.90.550.10">
    <property type="entry name" value="Spore Coat Polysaccharide Biosynthesis Protein SpsA, Chain A"/>
    <property type="match status" value="1"/>
</dbReference>
<dbReference type="eggNOG" id="COG1212">
    <property type="taxonomic scope" value="Bacteria"/>
</dbReference>
<name>A4SDY6_CHLPM</name>
<accession>A4SDY6</accession>
<dbReference type="GO" id="GO:0005829">
    <property type="term" value="C:cytosol"/>
    <property type="evidence" value="ECO:0007669"/>
    <property type="project" value="TreeGrafter"/>
</dbReference>
<dbReference type="InterPro" id="IPR029044">
    <property type="entry name" value="Nucleotide-diphossugar_trans"/>
</dbReference>
<dbReference type="SUPFAM" id="SSF53448">
    <property type="entry name" value="Nucleotide-diphospho-sugar transferases"/>
    <property type="match status" value="1"/>
</dbReference>
<gene>
    <name evidence="4" type="ordered locus">Cvib_0680</name>
</gene>
<dbReference type="HOGENOM" id="CLU_065038_0_1_10"/>
<evidence type="ECO:0000256" key="3">
    <source>
        <dbReference type="ARBA" id="ARBA00022985"/>
    </source>
</evidence>
<dbReference type="Pfam" id="PF02348">
    <property type="entry name" value="CTP_transf_3"/>
    <property type="match status" value="1"/>
</dbReference>
<reference evidence="4" key="1">
    <citation type="submission" date="2007-03" db="EMBL/GenBank/DDBJ databases">
        <title>Complete sequence of Prosthecochloris vibrioformis DSM 265.</title>
        <authorList>
            <consortium name="US DOE Joint Genome Institute"/>
            <person name="Copeland A."/>
            <person name="Lucas S."/>
            <person name="Lapidus A."/>
            <person name="Barry K."/>
            <person name="Detter J.C."/>
            <person name="Glavina del Rio T."/>
            <person name="Hammon N."/>
            <person name="Israni S."/>
            <person name="Pitluck S."/>
            <person name="Schmutz J."/>
            <person name="Larimer F."/>
            <person name="Land M."/>
            <person name="Hauser L."/>
            <person name="Mikhailova N."/>
            <person name="Li T."/>
            <person name="Overmann J."/>
            <person name="Schuster S.C."/>
            <person name="Bryant D.A."/>
            <person name="Richardson P."/>
        </authorList>
    </citation>
    <scope>NUCLEOTIDE SEQUENCE [LARGE SCALE GENOMIC DNA]</scope>
    <source>
        <strain evidence="4">DSM 265</strain>
    </source>
</reference>
<dbReference type="GO" id="GO:0008690">
    <property type="term" value="F:3-deoxy-manno-octulosonate cytidylyltransferase activity"/>
    <property type="evidence" value="ECO:0007669"/>
    <property type="project" value="UniProtKB-EC"/>
</dbReference>
<sequence length="257" mass="28552">MDIKKDLCSGTVWGLIPARLGSSRLNGKALRLLHGLPMVIHVAKRAKLAKHLDRVLICTDSEKILQASIKYGIEACVTSSDCKNGTERIIHAKRLMQIPDNDIIIDIQGDEPLVSPDTIDDVVNTSTNVLGEFDIVLPHQLDALENKKNVVKVVSSGNRVIYLTRSDAPYPFVEDRLLKKHLSVIGFTGASLEKFACIEQGELEKTEGVELLRALEGGMSIFTFPQQVHSFSVDIQEDFERAERVLRTCPLFKKGYA</sequence>